<evidence type="ECO:0000256" key="1">
    <source>
        <dbReference type="SAM" id="MobiDB-lite"/>
    </source>
</evidence>
<gene>
    <name evidence="2" type="ORF">A4U43_C03F31750</name>
</gene>
<name>A0A5P1FGB1_ASPOF</name>
<dbReference type="GO" id="GO:0009638">
    <property type="term" value="P:phototropism"/>
    <property type="evidence" value="ECO:0007669"/>
    <property type="project" value="InterPro"/>
</dbReference>
<accession>A0A5P1FGB1</accession>
<keyword evidence="3" id="KW-1185">Reference proteome</keyword>
<feature type="compositionally biased region" description="Polar residues" evidence="1">
    <location>
        <begin position="280"/>
        <end position="298"/>
    </location>
</feature>
<dbReference type="AlphaFoldDB" id="A0A5P1FGB1"/>
<evidence type="ECO:0000313" key="2">
    <source>
        <dbReference type="EMBL" id="ONK76753.1"/>
    </source>
</evidence>
<organism evidence="2 3">
    <name type="scientific">Asparagus officinalis</name>
    <name type="common">Garden asparagus</name>
    <dbReference type="NCBI Taxonomy" id="4686"/>
    <lineage>
        <taxon>Eukaryota</taxon>
        <taxon>Viridiplantae</taxon>
        <taxon>Streptophyta</taxon>
        <taxon>Embryophyta</taxon>
        <taxon>Tracheophyta</taxon>
        <taxon>Spermatophyta</taxon>
        <taxon>Magnoliopsida</taxon>
        <taxon>Liliopsida</taxon>
        <taxon>Asparagales</taxon>
        <taxon>Asparagaceae</taxon>
        <taxon>Asparagoideae</taxon>
        <taxon>Asparagus</taxon>
    </lineage>
</organism>
<feature type="compositionally biased region" description="Basic and acidic residues" evidence="1">
    <location>
        <begin position="257"/>
        <end position="277"/>
    </location>
</feature>
<feature type="compositionally biased region" description="Basic and acidic residues" evidence="1">
    <location>
        <begin position="306"/>
        <end position="316"/>
    </location>
</feature>
<dbReference type="PANTHER" id="PTHR33781:SF1">
    <property type="entry name" value="PROTEIN PHYTOCHROME KINASE SUBSTRATE 4"/>
    <property type="match status" value="1"/>
</dbReference>
<dbReference type="InterPro" id="IPR039615">
    <property type="entry name" value="PKS"/>
</dbReference>
<dbReference type="OrthoDB" id="691744at2759"/>
<dbReference type="Gramene" id="ONK76753">
    <property type="protein sequence ID" value="ONK76753"/>
    <property type="gene ID" value="A4U43_C03F31750"/>
</dbReference>
<sequence length="356" mass="38569">MERYRLRANFNPNLSQTLSIQTNPPSHISLPPKTPITRRVSAADDADICVFDAERYFKETCDPLTNPRDSSVSSVDGYAKSYRSFRSATTPTLSSEASWNSQSGLLKNPPRSVNVSVRAFPLNEKRKNGLCRRFFGRNCPCYGKKSVDVEEKSAESKSTLRVGADKVSTDGSTLGSKDSVEGVAKLKLSAGIWAKDSKCLSPKVGPRIVNSAPTFTESAGFSFPILAPPLLPPPETEPAMMIRPAPRSSVPAGNETAKIRGRAEFLRRPPPFRRSDDVASDTSSDLFEIDSFSTNSGAPSPGLARRVSEDDGDPVRDPSGWGAGLTTEASVAPMSAIRERGERRVERDGQLTEGSI</sequence>
<dbReference type="EMBL" id="CM007383">
    <property type="protein sequence ID" value="ONK76753.1"/>
    <property type="molecule type" value="Genomic_DNA"/>
</dbReference>
<proteinExistence type="predicted"/>
<feature type="compositionally biased region" description="Basic and acidic residues" evidence="1">
    <location>
        <begin position="337"/>
        <end position="350"/>
    </location>
</feature>
<dbReference type="PANTHER" id="PTHR33781">
    <property type="entry name" value="PROTEIN PHYTOCHROME KINASE SUBSTRATE 1-RELATED"/>
    <property type="match status" value="1"/>
</dbReference>
<feature type="region of interest" description="Disordered" evidence="1">
    <location>
        <begin position="234"/>
        <end position="356"/>
    </location>
</feature>
<evidence type="ECO:0000313" key="3">
    <source>
        <dbReference type="Proteomes" id="UP000243459"/>
    </source>
</evidence>
<dbReference type="Proteomes" id="UP000243459">
    <property type="component" value="Chromosome 3"/>
</dbReference>
<reference evidence="3" key="1">
    <citation type="journal article" date="2017" name="Nat. Commun.">
        <title>The asparagus genome sheds light on the origin and evolution of a young Y chromosome.</title>
        <authorList>
            <person name="Harkess A."/>
            <person name="Zhou J."/>
            <person name="Xu C."/>
            <person name="Bowers J.E."/>
            <person name="Van der Hulst R."/>
            <person name="Ayyampalayam S."/>
            <person name="Mercati F."/>
            <person name="Riccardi P."/>
            <person name="McKain M.R."/>
            <person name="Kakrana A."/>
            <person name="Tang H."/>
            <person name="Ray J."/>
            <person name="Groenendijk J."/>
            <person name="Arikit S."/>
            <person name="Mathioni S.M."/>
            <person name="Nakano M."/>
            <person name="Shan H."/>
            <person name="Telgmann-Rauber A."/>
            <person name="Kanno A."/>
            <person name="Yue Z."/>
            <person name="Chen H."/>
            <person name="Li W."/>
            <person name="Chen Y."/>
            <person name="Xu X."/>
            <person name="Zhang Y."/>
            <person name="Luo S."/>
            <person name="Chen H."/>
            <person name="Gao J."/>
            <person name="Mao Z."/>
            <person name="Pires J.C."/>
            <person name="Luo M."/>
            <person name="Kudrna D."/>
            <person name="Wing R.A."/>
            <person name="Meyers B.C."/>
            <person name="Yi K."/>
            <person name="Kong H."/>
            <person name="Lavrijsen P."/>
            <person name="Sunseri F."/>
            <person name="Falavigna A."/>
            <person name="Ye Y."/>
            <person name="Leebens-Mack J.H."/>
            <person name="Chen G."/>
        </authorList>
    </citation>
    <scope>NUCLEOTIDE SEQUENCE [LARGE SCALE GENOMIC DNA]</scope>
    <source>
        <strain evidence="3">cv. DH0086</strain>
    </source>
</reference>
<protein>
    <submittedName>
        <fullName evidence="2">Uncharacterized protein</fullName>
    </submittedName>
</protein>